<comment type="caution">
    <text evidence="12">The sequence shown here is derived from an EMBL/GenBank/DDBJ whole genome shotgun (WGS) entry which is preliminary data.</text>
</comment>
<keyword evidence="4 10" id="KW-0812">Transmembrane</keyword>
<protein>
    <recommendedName>
        <fullName evidence="10">Diadenylate cyclase</fullName>
        <shortName evidence="10">DAC</shortName>
        <ecNumber evidence="10">2.7.7.85</ecNumber>
    </recommendedName>
    <alternativeName>
        <fullName evidence="10">Cyclic-di-AMP synthase</fullName>
        <shortName evidence="10">c-di-AMP synthase</shortName>
    </alternativeName>
</protein>
<dbReference type="InterPro" id="IPR014046">
    <property type="entry name" value="C-di-AMP_synthase"/>
</dbReference>
<dbReference type="PROSITE" id="PS51794">
    <property type="entry name" value="DAC"/>
    <property type="match status" value="1"/>
</dbReference>
<keyword evidence="9 10" id="KW-0472">Membrane</keyword>
<dbReference type="InterPro" id="IPR036888">
    <property type="entry name" value="DNA_integrity_DisA_N_sf"/>
</dbReference>
<dbReference type="GO" id="GO:0106408">
    <property type="term" value="F:diadenylate cyclase activity"/>
    <property type="evidence" value="ECO:0007669"/>
    <property type="project" value="UniProtKB-EC"/>
</dbReference>
<evidence type="ECO:0000256" key="6">
    <source>
        <dbReference type="ARBA" id="ARBA00022741"/>
    </source>
</evidence>
<proteinExistence type="inferred from homology"/>
<evidence type="ECO:0000259" key="11">
    <source>
        <dbReference type="PROSITE" id="PS51794"/>
    </source>
</evidence>
<keyword evidence="7 10" id="KW-0067">ATP-binding</keyword>
<evidence type="ECO:0000256" key="9">
    <source>
        <dbReference type="ARBA" id="ARBA00023136"/>
    </source>
</evidence>
<dbReference type="PIRSF" id="PIRSF004793">
    <property type="entry name" value="UCP004793"/>
    <property type="match status" value="1"/>
</dbReference>
<evidence type="ECO:0000256" key="1">
    <source>
        <dbReference type="ARBA" id="ARBA00000877"/>
    </source>
</evidence>
<dbReference type="HAMAP" id="MF_01499">
    <property type="entry name" value="DacA"/>
    <property type="match status" value="1"/>
</dbReference>
<keyword evidence="3 10" id="KW-0808">Transferase</keyword>
<feature type="transmembrane region" description="Helical" evidence="10">
    <location>
        <begin position="59"/>
        <end position="80"/>
    </location>
</feature>
<dbReference type="AlphaFoldDB" id="A0A7J0BRW3"/>
<dbReference type="PANTHER" id="PTHR34185:SF1">
    <property type="entry name" value="DIADENYLATE CYCLASE"/>
    <property type="match status" value="1"/>
</dbReference>
<sequence>MLQIGNISVGWRDMVDVALVTLLFYRIILMVKGTRAVASIYGLLLVLVVYFVAEEVGLYTLHWLLGNFLGSIFLVIIILFNRDIRRALTEMGARGFWRKQVVEDDLLNEVVGAVLSLAQRRVGALIVLERNVPLGDTVERGVPLDAKVTKELLISVFQTSTPLHDGAVVLRGGRLSAAGCILPLAVAPQDRPEYGTRHRAAMGITEETDAVAIVVSEERGAVTVSIAGRLTTALDATRLKRVLRNALER</sequence>
<dbReference type="InterPro" id="IPR050338">
    <property type="entry name" value="DisA"/>
</dbReference>
<comment type="catalytic activity">
    <reaction evidence="1 10">
        <text>2 ATP = 3',3'-c-di-AMP + 2 diphosphate</text>
        <dbReference type="Rhea" id="RHEA:35655"/>
        <dbReference type="ChEBI" id="CHEBI:30616"/>
        <dbReference type="ChEBI" id="CHEBI:33019"/>
        <dbReference type="ChEBI" id="CHEBI:71500"/>
        <dbReference type="EC" id="2.7.7.85"/>
    </reaction>
</comment>
<keyword evidence="2 10" id="KW-1003">Cell membrane</keyword>
<evidence type="ECO:0000256" key="4">
    <source>
        <dbReference type="ARBA" id="ARBA00022692"/>
    </source>
</evidence>
<dbReference type="EMBL" id="BLVP01000001">
    <property type="protein sequence ID" value="GFM35895.1"/>
    <property type="molecule type" value="Genomic_DNA"/>
</dbReference>
<evidence type="ECO:0000256" key="5">
    <source>
        <dbReference type="ARBA" id="ARBA00022695"/>
    </source>
</evidence>
<dbReference type="NCBIfam" id="TIGR00159">
    <property type="entry name" value="diadenylate cyclase CdaA"/>
    <property type="match status" value="1"/>
</dbReference>
<comment type="function">
    <text evidence="10">Catalyzes the condensation of 2 ATP molecules into cyclic di-AMP (c-di-AMP), a second messenger used to regulate differing processes in different bacteria.</text>
</comment>
<evidence type="ECO:0000256" key="7">
    <source>
        <dbReference type="ARBA" id="ARBA00022840"/>
    </source>
</evidence>
<evidence type="ECO:0000256" key="8">
    <source>
        <dbReference type="ARBA" id="ARBA00022989"/>
    </source>
</evidence>
<dbReference type="Pfam" id="PF02457">
    <property type="entry name" value="DAC"/>
    <property type="match status" value="1"/>
</dbReference>
<keyword evidence="5 10" id="KW-0548">Nucleotidyltransferase</keyword>
<evidence type="ECO:0000256" key="3">
    <source>
        <dbReference type="ARBA" id="ARBA00022679"/>
    </source>
</evidence>
<name>A0A7J0BRW3_9BACT</name>
<evidence type="ECO:0000256" key="10">
    <source>
        <dbReference type="HAMAP-Rule" id="MF_01499"/>
    </source>
</evidence>
<dbReference type="Gene3D" id="3.40.1700.10">
    <property type="entry name" value="DNA integrity scanning protein, DisA, N-terminal domain"/>
    <property type="match status" value="1"/>
</dbReference>
<dbReference type="InterPro" id="IPR034701">
    <property type="entry name" value="CdaA"/>
</dbReference>
<feature type="transmembrane region" description="Helical" evidence="10">
    <location>
        <begin position="12"/>
        <end position="29"/>
    </location>
</feature>
<dbReference type="EC" id="2.7.7.85" evidence="10"/>
<dbReference type="InterPro" id="IPR045585">
    <property type="entry name" value="CdaA_N"/>
</dbReference>
<keyword evidence="8 10" id="KW-1133">Transmembrane helix</keyword>
<dbReference type="GO" id="GO:0006171">
    <property type="term" value="P:cAMP biosynthetic process"/>
    <property type="evidence" value="ECO:0007669"/>
    <property type="project" value="InterPro"/>
</dbReference>
<keyword evidence="6 10" id="KW-0547">Nucleotide-binding</keyword>
<comment type="subunit">
    <text evidence="10">Probably a homodimer.</text>
</comment>
<gene>
    <name evidence="10" type="primary">dacA</name>
    <name evidence="12" type="ORF">DSM19430T_05790</name>
</gene>
<dbReference type="Pfam" id="PF19293">
    <property type="entry name" value="CdaA_N"/>
    <property type="match status" value="1"/>
</dbReference>
<evidence type="ECO:0000313" key="12">
    <source>
        <dbReference type="EMBL" id="GFM35895.1"/>
    </source>
</evidence>
<comment type="caution">
    <text evidence="10">Lacks conserved residue(s) required for the propagation of feature annotation.</text>
</comment>
<organism evidence="12 13">
    <name type="scientific">Desulfovibrio psychrotolerans</name>
    <dbReference type="NCBI Taxonomy" id="415242"/>
    <lineage>
        <taxon>Bacteria</taxon>
        <taxon>Pseudomonadati</taxon>
        <taxon>Thermodesulfobacteriota</taxon>
        <taxon>Desulfovibrionia</taxon>
        <taxon>Desulfovibrionales</taxon>
        <taxon>Desulfovibrionaceae</taxon>
        <taxon>Desulfovibrio</taxon>
    </lineage>
</organism>
<dbReference type="GO" id="GO:0005524">
    <property type="term" value="F:ATP binding"/>
    <property type="evidence" value="ECO:0007669"/>
    <property type="project" value="UniProtKB-UniRule"/>
</dbReference>
<dbReference type="SUPFAM" id="SSF143597">
    <property type="entry name" value="YojJ-like"/>
    <property type="match status" value="1"/>
</dbReference>
<dbReference type="FunFam" id="3.40.1700.10:FF:000002">
    <property type="entry name" value="Diadenylate cyclase"/>
    <property type="match status" value="1"/>
</dbReference>
<comment type="similarity">
    <text evidence="10">Belongs to the adenylate cyclase family. DacA/CdaA subfamily.</text>
</comment>
<evidence type="ECO:0000256" key="2">
    <source>
        <dbReference type="ARBA" id="ARBA00022475"/>
    </source>
</evidence>
<reference evidence="12 13" key="1">
    <citation type="submission" date="2020-05" db="EMBL/GenBank/DDBJ databases">
        <title>Draft genome sequence of Desulfovibrio psychrotolerans JS1T.</title>
        <authorList>
            <person name="Ueno A."/>
            <person name="Tamazawa S."/>
            <person name="Tamamura S."/>
            <person name="Murakami T."/>
            <person name="Kiyama T."/>
            <person name="Inomata H."/>
            <person name="Amano Y."/>
            <person name="Miyakawa K."/>
            <person name="Tamaki H."/>
            <person name="Naganuma T."/>
            <person name="Kaneko K."/>
        </authorList>
    </citation>
    <scope>NUCLEOTIDE SEQUENCE [LARGE SCALE GENOMIC DNA]</scope>
    <source>
        <strain evidence="12 13">JS1</strain>
    </source>
</reference>
<dbReference type="PANTHER" id="PTHR34185">
    <property type="entry name" value="DIADENYLATE CYCLASE"/>
    <property type="match status" value="1"/>
</dbReference>
<dbReference type="Proteomes" id="UP000503820">
    <property type="component" value="Unassembled WGS sequence"/>
</dbReference>
<dbReference type="GO" id="GO:0004016">
    <property type="term" value="F:adenylate cyclase activity"/>
    <property type="evidence" value="ECO:0007669"/>
    <property type="project" value="UniProtKB-UniRule"/>
</dbReference>
<feature type="transmembrane region" description="Helical" evidence="10">
    <location>
        <begin position="36"/>
        <end position="53"/>
    </location>
</feature>
<keyword evidence="13" id="KW-1185">Reference proteome</keyword>
<dbReference type="RefSeq" id="WP_174408555.1">
    <property type="nucleotide sequence ID" value="NZ_BLVP01000001.1"/>
</dbReference>
<evidence type="ECO:0000313" key="13">
    <source>
        <dbReference type="Proteomes" id="UP000503820"/>
    </source>
</evidence>
<feature type="domain" description="DAC" evidence="11">
    <location>
        <begin position="81"/>
        <end position="236"/>
    </location>
</feature>
<dbReference type="InterPro" id="IPR003390">
    <property type="entry name" value="DNA_integrity_scan_DisA_N"/>
</dbReference>
<accession>A0A7J0BRW3</accession>